<accession>A0A9P5CC92</accession>
<organism evidence="2 3">
    <name type="scientific">Trichoderma lentiforme</name>
    <dbReference type="NCBI Taxonomy" id="1567552"/>
    <lineage>
        <taxon>Eukaryota</taxon>
        <taxon>Fungi</taxon>
        <taxon>Dikarya</taxon>
        <taxon>Ascomycota</taxon>
        <taxon>Pezizomycotina</taxon>
        <taxon>Sordariomycetes</taxon>
        <taxon>Hypocreomycetidae</taxon>
        <taxon>Hypocreales</taxon>
        <taxon>Hypocreaceae</taxon>
        <taxon>Trichoderma</taxon>
    </lineage>
</organism>
<dbReference type="AlphaFoldDB" id="A0A9P5CC92"/>
<comment type="caution">
    <text evidence="2">The sequence shown here is derived from an EMBL/GenBank/DDBJ whole genome shotgun (WGS) entry which is preliminary data.</text>
</comment>
<feature type="region of interest" description="Disordered" evidence="1">
    <location>
        <begin position="1"/>
        <end position="24"/>
    </location>
</feature>
<keyword evidence="3" id="KW-1185">Reference proteome</keyword>
<proteinExistence type="predicted"/>
<evidence type="ECO:0000313" key="2">
    <source>
        <dbReference type="EMBL" id="KAF3072361.1"/>
    </source>
</evidence>
<reference evidence="2 3" key="1">
    <citation type="submission" date="2018-06" db="EMBL/GenBank/DDBJ databases">
        <title>Genome analysis of cellulolytic fungus Trichoderma lentiforme CFAM-422.</title>
        <authorList>
            <person name="Steindorff A.S."/>
            <person name="Formighieri E.F."/>
            <person name="Midorikawa G.E.O."/>
            <person name="Tamietti M.S."/>
            <person name="Ramos E.Z."/>
            <person name="Silva A.S."/>
            <person name="Bon E.P.S."/>
            <person name="Mendes T.D."/>
            <person name="Damaso M.C.T."/>
            <person name="Favaro L.C.L."/>
        </authorList>
    </citation>
    <scope>NUCLEOTIDE SEQUENCE [LARGE SCALE GENOMIC DNA]</scope>
    <source>
        <strain evidence="2 3">CFAM-422</strain>
    </source>
</reference>
<protein>
    <submittedName>
        <fullName evidence="2">Uncharacterized protein</fullName>
    </submittedName>
</protein>
<gene>
    <name evidence="2" type="ORF">CFAM422_005247</name>
</gene>
<dbReference type="EMBL" id="QLNT01000008">
    <property type="protein sequence ID" value="KAF3072361.1"/>
    <property type="molecule type" value="Genomic_DNA"/>
</dbReference>
<name>A0A9P5CC92_9HYPO</name>
<feature type="region of interest" description="Disordered" evidence="1">
    <location>
        <begin position="54"/>
        <end position="91"/>
    </location>
</feature>
<evidence type="ECO:0000256" key="1">
    <source>
        <dbReference type="SAM" id="MobiDB-lite"/>
    </source>
</evidence>
<dbReference type="Proteomes" id="UP000801864">
    <property type="component" value="Unassembled WGS sequence"/>
</dbReference>
<sequence>MELTPPHTNYDGALGPIRRPRHNGRRLLMGTVADHGDRIIASRSQYLRLLKERAKKEEDEAKGRWRQTTEETPKLGEADDNADKQQARGLR</sequence>
<evidence type="ECO:0000313" key="3">
    <source>
        <dbReference type="Proteomes" id="UP000801864"/>
    </source>
</evidence>